<dbReference type="RefSeq" id="WP_046145142.1">
    <property type="nucleotide sequence ID" value="NZ_KQ033912.1"/>
</dbReference>
<reference evidence="1 2" key="1">
    <citation type="submission" date="2013-04" db="EMBL/GenBank/DDBJ databases">
        <title>The Genome Sequence of Parabacteroides goldsteinii DSM 19448.</title>
        <authorList>
            <consortium name="The Broad Institute Genomics Platform"/>
            <person name="Earl A."/>
            <person name="Ward D."/>
            <person name="Feldgarden M."/>
            <person name="Gevers D."/>
            <person name="Martens E."/>
            <person name="Sakamoto M."/>
            <person name="Benno Y."/>
            <person name="Song Y."/>
            <person name="Liu C."/>
            <person name="Lee J."/>
            <person name="Bolanos M."/>
            <person name="Vaisanen M.L."/>
            <person name="Finegold S.M."/>
            <person name="Walker B."/>
            <person name="Young S."/>
            <person name="Zeng Q."/>
            <person name="Gargeya S."/>
            <person name="Fitzgerald M."/>
            <person name="Haas B."/>
            <person name="Abouelleil A."/>
            <person name="Allen A.W."/>
            <person name="Alvarado L."/>
            <person name="Arachchi H.M."/>
            <person name="Berlin A.M."/>
            <person name="Chapman S.B."/>
            <person name="Gainer-Dewar J."/>
            <person name="Goldberg J."/>
            <person name="Griggs A."/>
            <person name="Gujja S."/>
            <person name="Hansen M."/>
            <person name="Howarth C."/>
            <person name="Imamovic A."/>
            <person name="Ireland A."/>
            <person name="Larimer J."/>
            <person name="McCowan C."/>
            <person name="Murphy C."/>
            <person name="Pearson M."/>
            <person name="Poon T.W."/>
            <person name="Priest M."/>
            <person name="Roberts A."/>
            <person name="Saif S."/>
            <person name="Shea T."/>
            <person name="Sisk P."/>
            <person name="Sykes S."/>
            <person name="Wortman J."/>
            <person name="Nusbaum C."/>
            <person name="Birren B."/>
        </authorList>
    </citation>
    <scope>NUCLEOTIDE SEQUENCE [LARGE SCALE GENOMIC DNA]</scope>
    <source>
        <strain evidence="1 2">DSM 19448</strain>
    </source>
</reference>
<dbReference type="Pfam" id="PF05717">
    <property type="entry name" value="TnpB_IS66"/>
    <property type="match status" value="1"/>
</dbReference>
<evidence type="ECO:0008006" key="3">
    <source>
        <dbReference type="Google" id="ProtNLM"/>
    </source>
</evidence>
<evidence type="ECO:0000313" key="2">
    <source>
        <dbReference type="Proteomes" id="UP000033047"/>
    </source>
</evidence>
<dbReference type="NCBIfam" id="NF033819">
    <property type="entry name" value="IS66_TnpB"/>
    <property type="match status" value="1"/>
</dbReference>
<sequence length="122" mass="14425">MFNLNDTMRYFLCPGRTDMRKGISSLCGVVHEKMNSEVRNGDVFIFIGSSRRLMKLLHAEDGGMVMYVKRLEAGRFKLPEYDSKSNSYPMEWRDLVMMVEGIQENPEQRLRRLRAERKEYHV</sequence>
<accession>A0A0F5JRW1</accession>
<dbReference type="EMBL" id="AQHV01000001">
    <property type="protein sequence ID" value="KKB60127.1"/>
    <property type="molecule type" value="Genomic_DNA"/>
</dbReference>
<dbReference type="PANTHER" id="PTHR36455">
    <property type="match status" value="1"/>
</dbReference>
<dbReference type="PATRIC" id="fig|927665.4.peg.405"/>
<dbReference type="InterPro" id="IPR008878">
    <property type="entry name" value="Transposase_IS66_Orf2"/>
</dbReference>
<gene>
    <name evidence="1" type="ORF">HMPREF1535_00403</name>
</gene>
<dbReference type="AlphaFoldDB" id="A0A0F5JRW1"/>
<evidence type="ECO:0000313" key="1">
    <source>
        <dbReference type="EMBL" id="KKB60127.1"/>
    </source>
</evidence>
<organism evidence="1 2">
    <name type="scientific">Parabacteroides goldsteinii DSM 19448 = WAL 12034</name>
    <dbReference type="NCBI Taxonomy" id="927665"/>
    <lineage>
        <taxon>Bacteria</taxon>
        <taxon>Pseudomonadati</taxon>
        <taxon>Bacteroidota</taxon>
        <taxon>Bacteroidia</taxon>
        <taxon>Bacteroidales</taxon>
        <taxon>Tannerellaceae</taxon>
        <taxon>Parabacteroides</taxon>
    </lineage>
</organism>
<dbReference type="PANTHER" id="PTHR36455:SF1">
    <property type="entry name" value="BLR8292 PROTEIN"/>
    <property type="match status" value="1"/>
</dbReference>
<protein>
    <recommendedName>
        <fullName evidence="3">Transposase</fullName>
    </recommendedName>
</protein>
<name>A0A0F5JRW1_9BACT</name>
<dbReference type="STRING" id="927665.HMPREF1535_00403"/>
<proteinExistence type="predicted"/>
<dbReference type="Proteomes" id="UP000033047">
    <property type="component" value="Unassembled WGS sequence"/>
</dbReference>
<comment type="caution">
    <text evidence="1">The sequence shown here is derived from an EMBL/GenBank/DDBJ whole genome shotgun (WGS) entry which is preliminary data.</text>
</comment>
<dbReference type="HOGENOM" id="CLU_128110_2_2_10"/>